<evidence type="ECO:0008006" key="4">
    <source>
        <dbReference type="Google" id="ProtNLM"/>
    </source>
</evidence>
<name>A0A550CUL7_9AGAR</name>
<reference evidence="2 3" key="1">
    <citation type="journal article" date="2019" name="New Phytol.">
        <title>Comparative genomics reveals unique wood-decay strategies and fruiting body development in the Schizophyllaceae.</title>
        <authorList>
            <person name="Almasi E."/>
            <person name="Sahu N."/>
            <person name="Krizsan K."/>
            <person name="Balint B."/>
            <person name="Kovacs G.M."/>
            <person name="Kiss B."/>
            <person name="Cseklye J."/>
            <person name="Drula E."/>
            <person name="Henrissat B."/>
            <person name="Nagy I."/>
            <person name="Chovatia M."/>
            <person name="Adam C."/>
            <person name="LaButti K."/>
            <person name="Lipzen A."/>
            <person name="Riley R."/>
            <person name="Grigoriev I.V."/>
            <person name="Nagy L.G."/>
        </authorList>
    </citation>
    <scope>NUCLEOTIDE SEQUENCE [LARGE SCALE GENOMIC DNA]</scope>
    <source>
        <strain evidence="2 3">NL-1724</strain>
    </source>
</reference>
<sequence>MAPTFYDPTSPDEQEVKLPSAPRVTLSANASIQPPLTRRGTGPGMIMFLPATAKYLAAGSSSSDASVQKSLDPEPMQKWAEEGFAVVSVVDAAASGAAWTVPTALAEGLKALRALPELDTKDKFAIMVYDVDILAAVQDAAAQYEELVCVVTFAPEIKDKSPSKPTLYHLSVPTLPAETGTVQAYAYEDAKSPYFCFSQSTFYDPGSATSAHCRGLVFFRKHLGGPIFDIEAVWDEHTYFEFELRSVAKTMGTMVQEPYVNHVTTMTGGIGRKELTAFYRDHFIFSNPPDTVMKNVSRTVGVDRVVDEFIFCITHTTQVDWLLPGIPPTGKKMEIPMMGVINVRGDRLYHEHIWWDQGTALKQAGLMPDTVDVPGPNGVRKLKLPVADEACARLLVNESDGVCNEMLDWGFQD</sequence>
<dbReference type="InterPro" id="IPR009959">
    <property type="entry name" value="Cyclase_SnoaL-like"/>
</dbReference>
<evidence type="ECO:0000313" key="3">
    <source>
        <dbReference type="Proteomes" id="UP000320762"/>
    </source>
</evidence>
<evidence type="ECO:0000313" key="2">
    <source>
        <dbReference type="EMBL" id="TRM68486.1"/>
    </source>
</evidence>
<comment type="caution">
    <text evidence="2">The sequence shown here is derived from an EMBL/GenBank/DDBJ whole genome shotgun (WGS) entry which is preliminary data.</text>
</comment>
<dbReference type="GO" id="GO:0030638">
    <property type="term" value="P:polyketide metabolic process"/>
    <property type="evidence" value="ECO:0007669"/>
    <property type="project" value="InterPro"/>
</dbReference>
<dbReference type="SUPFAM" id="SSF54427">
    <property type="entry name" value="NTF2-like"/>
    <property type="match status" value="1"/>
</dbReference>
<dbReference type="AlphaFoldDB" id="A0A550CUL7"/>
<dbReference type="PANTHER" id="PTHR38436">
    <property type="entry name" value="POLYKETIDE CYCLASE SNOAL-LIKE DOMAIN"/>
    <property type="match status" value="1"/>
</dbReference>
<gene>
    <name evidence="2" type="ORF">BD626DRAFT_116868</name>
</gene>
<organism evidence="2 3">
    <name type="scientific">Schizophyllum amplum</name>
    <dbReference type="NCBI Taxonomy" id="97359"/>
    <lineage>
        <taxon>Eukaryota</taxon>
        <taxon>Fungi</taxon>
        <taxon>Dikarya</taxon>
        <taxon>Basidiomycota</taxon>
        <taxon>Agaricomycotina</taxon>
        <taxon>Agaricomycetes</taxon>
        <taxon>Agaricomycetidae</taxon>
        <taxon>Agaricales</taxon>
        <taxon>Schizophyllaceae</taxon>
        <taxon>Schizophyllum</taxon>
    </lineage>
</organism>
<dbReference type="Gene3D" id="3.10.450.50">
    <property type="match status" value="1"/>
</dbReference>
<accession>A0A550CUL7</accession>
<feature type="region of interest" description="Disordered" evidence="1">
    <location>
        <begin position="1"/>
        <end position="24"/>
    </location>
</feature>
<dbReference type="STRING" id="97359.A0A550CUL7"/>
<dbReference type="InterPro" id="IPR032710">
    <property type="entry name" value="NTF2-like_dom_sf"/>
</dbReference>
<proteinExistence type="predicted"/>
<dbReference type="OrthoDB" id="5440at2759"/>
<protein>
    <recommendedName>
        <fullName evidence="4">NTF2-like protein</fullName>
    </recommendedName>
</protein>
<dbReference type="PANTHER" id="PTHR38436:SF3">
    <property type="entry name" value="CARBOXYMETHYLENEBUTENOLIDASE-RELATED"/>
    <property type="match status" value="1"/>
</dbReference>
<keyword evidence="3" id="KW-1185">Reference proteome</keyword>
<dbReference type="Proteomes" id="UP000320762">
    <property type="component" value="Unassembled WGS sequence"/>
</dbReference>
<dbReference type="EMBL" id="VDMD01000002">
    <property type="protein sequence ID" value="TRM68486.1"/>
    <property type="molecule type" value="Genomic_DNA"/>
</dbReference>
<evidence type="ECO:0000256" key="1">
    <source>
        <dbReference type="SAM" id="MobiDB-lite"/>
    </source>
</evidence>